<dbReference type="GO" id="GO:0006177">
    <property type="term" value="P:GMP biosynthetic process"/>
    <property type="evidence" value="ECO:0007669"/>
    <property type="project" value="UniProtKB-UniRule"/>
</dbReference>
<feature type="domain" description="Kinesin motor" evidence="16">
    <location>
        <begin position="6"/>
        <end position="364"/>
    </location>
</feature>
<feature type="binding site" evidence="12">
    <location>
        <begin position="1027"/>
        <end position="1029"/>
    </location>
    <ligand>
        <name>IMP</name>
        <dbReference type="ChEBI" id="CHEBI:58053"/>
    </ligand>
</feature>
<feature type="domain" description="CBS" evidence="17">
    <location>
        <begin position="841"/>
        <end position="899"/>
    </location>
</feature>
<dbReference type="Pfam" id="PF00225">
    <property type="entry name" value="Kinesin"/>
    <property type="match status" value="1"/>
</dbReference>
<reference evidence="19" key="1">
    <citation type="submission" date="2011-12" db="EMBL/GenBank/DDBJ databases">
        <authorList>
            <consortium name="The Broad Institute Genome Sequencing Platform"/>
            <person name="Russ C."/>
            <person name="Tyler B."/>
            <person name="Panabieres F."/>
            <person name="Shan W."/>
            <person name="Tripathy S."/>
            <person name="Grunwald N."/>
            <person name="Machado M."/>
            <person name="Young S.K."/>
            <person name="Zeng Q."/>
            <person name="Gargeya S."/>
            <person name="Fitzgerald M."/>
            <person name="Haas B."/>
            <person name="Abouelleil A."/>
            <person name="Alvarado L."/>
            <person name="Arachchi H.M."/>
            <person name="Berlin A."/>
            <person name="Chapman S.B."/>
            <person name="Gearin G."/>
            <person name="Goldberg J."/>
            <person name="Griggs A."/>
            <person name="Gujja S."/>
            <person name="Hansen M."/>
            <person name="Heiman D."/>
            <person name="Howarth C."/>
            <person name="Larimer J."/>
            <person name="Lui A."/>
            <person name="MacDonald P.J.P."/>
            <person name="McCowen C."/>
            <person name="Montmayeur A."/>
            <person name="Murphy C."/>
            <person name="Neiman D."/>
            <person name="Pearson M."/>
            <person name="Priest M."/>
            <person name="Roberts A."/>
            <person name="Saif S."/>
            <person name="Shea T."/>
            <person name="Sisk P."/>
            <person name="Stolte C."/>
            <person name="Sykes S."/>
            <person name="Wortman J."/>
            <person name="Nusbaum C."/>
            <person name="Birren B."/>
        </authorList>
    </citation>
    <scope>NUCLEOTIDE SEQUENCE [LARGE SCALE GENOMIC DNA]</scope>
    <source>
        <strain evidence="19">INRA-310</strain>
    </source>
</reference>
<dbReference type="GeneID" id="20191818"/>
<dbReference type="CDD" id="cd00106">
    <property type="entry name" value="KISc"/>
    <property type="match status" value="1"/>
</dbReference>
<dbReference type="Pfam" id="PF00478">
    <property type="entry name" value="IMPDH"/>
    <property type="match status" value="1"/>
</dbReference>
<feature type="binding site" evidence="12">
    <location>
        <begin position="1074"/>
        <end position="1078"/>
    </location>
    <ligand>
        <name>IMP</name>
        <dbReference type="ChEBI" id="CHEBI:58053"/>
    </ligand>
</feature>
<evidence type="ECO:0000256" key="11">
    <source>
        <dbReference type="ARBA" id="ARBA00056556"/>
    </source>
</evidence>
<comment type="function">
    <text evidence="11 12">Catalyzes the conversion of inosine 5'-phosphate (IMP) to xanthosine 5'-phosphate (XMP), the first committed and rate-limiting step in the de novo synthesis of guanine nucleotides, and therefore plays an important role in the regulation of cell growth.</text>
</comment>
<evidence type="ECO:0000256" key="9">
    <source>
        <dbReference type="ARBA" id="ARBA00023027"/>
    </source>
</evidence>
<evidence type="ECO:0000256" key="12">
    <source>
        <dbReference type="HAMAP-Rule" id="MF_03156"/>
    </source>
</evidence>
<dbReference type="Gene3D" id="3.20.20.70">
    <property type="entry name" value="Aldolase class I"/>
    <property type="match status" value="1"/>
</dbReference>
<comment type="cofactor">
    <cofactor evidence="12">
        <name>K(+)</name>
        <dbReference type="ChEBI" id="CHEBI:29103"/>
    </cofactor>
</comment>
<feature type="binding site" evidence="12">
    <location>
        <begin position="987"/>
        <end position="989"/>
    </location>
    <ligand>
        <name>NAD(+)</name>
        <dbReference type="ChEBI" id="CHEBI:57540"/>
    </ligand>
</feature>
<feature type="region of interest" description="Disordered" evidence="15">
    <location>
        <begin position="601"/>
        <end position="645"/>
    </location>
</feature>
<keyword evidence="7 12" id="KW-0630">Potassium</keyword>
<comment type="pathway">
    <text evidence="12">Purine metabolism; XMP biosynthesis via de novo pathway; XMP from IMP: step 1/1.</text>
</comment>
<keyword evidence="6 13" id="KW-0067">ATP-binding</keyword>
<dbReference type="InterPro" id="IPR000644">
    <property type="entry name" value="CBS_dom"/>
</dbReference>
<proteinExistence type="inferred from homology"/>
<evidence type="ECO:0000256" key="10">
    <source>
        <dbReference type="ARBA" id="ARBA00023122"/>
    </source>
</evidence>
<comment type="subunit">
    <text evidence="12">Homotetramer.</text>
</comment>
<dbReference type="SUPFAM" id="SSF54631">
    <property type="entry name" value="CBS-domain pair"/>
    <property type="match status" value="1"/>
</dbReference>
<dbReference type="Proteomes" id="UP000018817">
    <property type="component" value="Unassembled WGS sequence"/>
</dbReference>
<dbReference type="PROSITE" id="PS51371">
    <property type="entry name" value="CBS"/>
    <property type="match status" value="1"/>
</dbReference>
<evidence type="ECO:0000259" key="17">
    <source>
        <dbReference type="PROSITE" id="PS51371"/>
    </source>
</evidence>
<dbReference type="InterPro" id="IPR013785">
    <property type="entry name" value="Aldolase_TIM"/>
</dbReference>
<dbReference type="GO" id="GO:0046872">
    <property type="term" value="F:metal ion binding"/>
    <property type="evidence" value="ECO:0007669"/>
    <property type="project" value="UniProtKB-UniRule"/>
</dbReference>
<keyword evidence="5 12" id="KW-0658">Purine biosynthesis</keyword>
<dbReference type="GO" id="GO:0006183">
    <property type="term" value="P:GTP biosynthetic process"/>
    <property type="evidence" value="ECO:0007669"/>
    <property type="project" value="TreeGrafter"/>
</dbReference>
<dbReference type="PANTHER" id="PTHR11911">
    <property type="entry name" value="INOSINE-5-MONOPHOSPHATE DEHYDROGENASE RELATED"/>
    <property type="match status" value="1"/>
</dbReference>
<dbReference type="SUPFAM" id="SSF51412">
    <property type="entry name" value="Inosine monophosphate dehydrogenase (IMPDH)"/>
    <property type="match status" value="1"/>
</dbReference>
<keyword evidence="2 12" id="KW-0479">Metal-binding</keyword>
<dbReference type="CDD" id="cd00381">
    <property type="entry name" value="IMPDH"/>
    <property type="match status" value="1"/>
</dbReference>
<dbReference type="HAMAP" id="MF_01964">
    <property type="entry name" value="IMPDH"/>
    <property type="match status" value="1"/>
</dbReference>
<evidence type="ECO:0000256" key="13">
    <source>
        <dbReference type="PROSITE-ProRule" id="PRU00283"/>
    </source>
</evidence>
<keyword evidence="9 12" id="KW-0520">NAD</keyword>
<dbReference type="PRINTS" id="PR00380">
    <property type="entry name" value="KINESINHEAVY"/>
</dbReference>
<feature type="binding site" evidence="12">
    <location>
        <position position="992"/>
    </location>
    <ligand>
        <name>IMP</name>
        <dbReference type="ChEBI" id="CHEBI:58053"/>
    </ligand>
</feature>
<dbReference type="PROSITE" id="PS50067">
    <property type="entry name" value="KINESIN_MOTOR_2"/>
    <property type="match status" value="1"/>
</dbReference>
<gene>
    <name evidence="18" type="ORF">PPTG_23219</name>
</gene>
<dbReference type="InterPro" id="IPR005990">
    <property type="entry name" value="IMP_DH"/>
</dbReference>
<comment type="caution">
    <text evidence="12">Lacks conserved residue(s) required for the propagation of feature annotation.</text>
</comment>
<sequence length="1174" mass="128946">MEKEEKVRVVVRARPYVRPTGRTGSTPRNNNRDKHKNDQECVAASPENPGELFVYTDPGRTRAATFRCETFLSSTASQEDVFEQIRAKELVDSALEGFPVTIFAYGQTGAGKSFTIFGQEDDVTARKTALQEQDGLLPRIAQELMNAVSARRGEIEYTLRVTCVEIYNEQVRDVFDPRKETLAVRSSKTHGFFLENATVVECMTAREIVRVVRAAATQRTKSSHLLNERSNRSHCLVTIYIDAAPLKSGSLGGKRYGKITIVDLAGSERVSDSGAVGTQLRETCHINRSLHCLSQVIQAMNAPKCSKTGKPKFVPYRDSKLTMLLLDSLGGNCKTLMIACVNSSPQFAVESVRTLDFAMGVAKIKNRPTALLTPHEKLIKDLKEQIRLLKLENKMLRARTPGYFMEHPNNQLDPFTNEFAEQQVRQHVQTCTEPTYLSGDSLDAIHRKNNVHQKVAQQELRTLKQKPPLRHLRKSPKRKILTSISKSFTNKHALPLVSKSAPPPRSFQYIVQHPETFHSNQSTNHLVLPRTDSPPPPYNDLFGIETVSYSQSQPSSNLFNPHLPPTRPAQAQSLSNNRQERELLAKTLSPEEQLQLLLRQMLPESQPPSTNMPERTDKRQKMQQIPSKPAKPPAFTPSTTSTSEPLLIGQNYDQSYLPASVLRPRQPFLAHNFSIMDDGLFDGVSAQQLFHNKDSNGLTFDDVISLPGHINFGVQDVDVTTKLTKKVKLSAPIVSSPMDTVTEANMAIAIALQGGLGFLHCNNSIEQQAEMVRAVKLYENGFIPEPKVLGPTNTVLDLDQLKVSGVPITEDGHPTGKLVGLVTSRDVDFIDDRSVALSTIMVPLEQLVVGTYPISLEEANKVLKEAKKGTLPIVDASGNLVSLMTRLDLLKHRDYPNAVRDPETHKLLVGAAVSVNEQAKPRIDALVAAGADVIALDARQGDSASQIELVKYIKQTYPSVEVVGGNIVTMKQLKNLLDAGVDGVRVGMGVGSVSTSQVVKAVGRAQLSAIYNTALLAKDYGVPVIADGGISSPGAAIKALSLGASVVMMGSSLAGTAEAPGDYFFQDGMRLKHYYGSGSHEYYRHGDPAHTAATASLVAVGVSGAVVDQGSVHKYLPYIQQSIRHGFQDLGVRSIPQLHTALYKGELRFERRTVSAQKEGGVHDLFTYSKQLYA</sequence>
<keyword evidence="8 12" id="KW-0560">Oxidoreductase</keyword>
<dbReference type="InterPro" id="IPR046342">
    <property type="entry name" value="CBS_dom_sf"/>
</dbReference>
<evidence type="ECO:0000256" key="6">
    <source>
        <dbReference type="ARBA" id="ARBA00022840"/>
    </source>
</evidence>
<comment type="catalytic activity">
    <reaction evidence="12">
        <text>IMP + NAD(+) + H2O = XMP + NADH + H(+)</text>
        <dbReference type="Rhea" id="RHEA:11708"/>
        <dbReference type="ChEBI" id="CHEBI:15377"/>
        <dbReference type="ChEBI" id="CHEBI:15378"/>
        <dbReference type="ChEBI" id="CHEBI:57464"/>
        <dbReference type="ChEBI" id="CHEBI:57540"/>
        <dbReference type="ChEBI" id="CHEBI:57945"/>
        <dbReference type="ChEBI" id="CHEBI:58053"/>
        <dbReference type="EC" id="1.1.1.205"/>
    </reaction>
</comment>
<dbReference type="EC" id="1.1.1.205" evidence="12"/>
<evidence type="ECO:0000256" key="14">
    <source>
        <dbReference type="PROSITE-ProRule" id="PRU00703"/>
    </source>
</evidence>
<dbReference type="SMART" id="SM01240">
    <property type="entry name" value="IMPDH"/>
    <property type="match status" value="1"/>
</dbReference>
<feature type="binding site" evidence="12">
    <location>
        <begin position="1050"/>
        <end position="1051"/>
    </location>
    <ligand>
        <name>IMP</name>
        <dbReference type="ChEBI" id="CHEBI:58053"/>
    </ligand>
</feature>
<dbReference type="SMART" id="SM00129">
    <property type="entry name" value="KISc"/>
    <property type="match status" value="1"/>
</dbReference>
<keyword evidence="3 13" id="KW-0547">Nucleotide-binding</keyword>
<dbReference type="AlphaFoldDB" id="W2Q1L2"/>
<comment type="similarity">
    <text evidence="13">Belongs to the TRAFAC class myosin-kinesin ATPase superfamily. Kinesin family.</text>
</comment>
<dbReference type="SMART" id="SM00116">
    <property type="entry name" value="CBS"/>
    <property type="match status" value="2"/>
</dbReference>
<reference evidence="18 19" key="2">
    <citation type="submission" date="2013-11" db="EMBL/GenBank/DDBJ databases">
        <title>The Genome Sequence of Phytophthora parasitica INRA-310.</title>
        <authorList>
            <consortium name="The Broad Institute Genomics Platform"/>
            <person name="Russ C."/>
            <person name="Tyler B."/>
            <person name="Panabieres F."/>
            <person name="Shan W."/>
            <person name="Tripathy S."/>
            <person name="Grunwald N."/>
            <person name="Machado M."/>
            <person name="Johnson C.S."/>
            <person name="Arredondo F."/>
            <person name="Hong C."/>
            <person name="Coffey M."/>
            <person name="Young S.K."/>
            <person name="Zeng Q."/>
            <person name="Gargeya S."/>
            <person name="Fitzgerald M."/>
            <person name="Abouelleil A."/>
            <person name="Alvarado L."/>
            <person name="Chapman S.B."/>
            <person name="Gainer-Dewar J."/>
            <person name="Goldberg J."/>
            <person name="Griggs A."/>
            <person name="Gujja S."/>
            <person name="Hansen M."/>
            <person name="Howarth C."/>
            <person name="Imamovic A."/>
            <person name="Ireland A."/>
            <person name="Larimer J."/>
            <person name="McCowan C."/>
            <person name="Murphy C."/>
            <person name="Pearson M."/>
            <person name="Poon T.W."/>
            <person name="Priest M."/>
            <person name="Roberts A."/>
            <person name="Saif S."/>
            <person name="Shea T."/>
            <person name="Sykes S."/>
            <person name="Wortman J."/>
            <person name="Nusbaum C."/>
            <person name="Birren B."/>
        </authorList>
    </citation>
    <scope>NUCLEOTIDE SEQUENCE [LARGE SCALE GENOMIC DNA]</scope>
    <source>
        <strain evidence="18 19">INRA-310</strain>
    </source>
</reference>
<evidence type="ECO:0000256" key="8">
    <source>
        <dbReference type="ARBA" id="ARBA00023002"/>
    </source>
</evidence>
<accession>W2Q1L2</accession>
<dbReference type="InterPro" id="IPR027417">
    <property type="entry name" value="P-loop_NTPase"/>
</dbReference>
<dbReference type="EMBL" id="KI669593">
    <property type="protein sequence ID" value="ETN07083.1"/>
    <property type="molecule type" value="Genomic_DNA"/>
</dbReference>
<dbReference type="OrthoDB" id="3176171at2759"/>
<comment type="activity regulation">
    <text evidence="12">Mycophenolic acid (MPA) is a non-competitive inhibitor that prevents formation of the closed enzyme conformation by binding to the same site as the amobile flap. In contrast, mizoribine monophosphate (MZP) is a competitive inhibitor that induces the closed conformation. MPA is a potent inhibitor of mammalian IMPDHs but a poor inhibitor of the bacterial enzymes. MZP is a more potent inhibitor of bacterial IMPDH.</text>
</comment>
<dbReference type="STRING" id="761204.W2Q1L2"/>
<dbReference type="UniPathway" id="UPA00601">
    <property type="reaction ID" value="UER00295"/>
</dbReference>
<feature type="compositionally biased region" description="Basic and acidic residues" evidence="15">
    <location>
        <begin position="30"/>
        <end position="39"/>
    </location>
</feature>
<dbReference type="GO" id="GO:0005524">
    <property type="term" value="F:ATP binding"/>
    <property type="evidence" value="ECO:0007669"/>
    <property type="project" value="UniProtKB-UniRule"/>
</dbReference>
<evidence type="ECO:0000256" key="7">
    <source>
        <dbReference type="ARBA" id="ARBA00022958"/>
    </source>
</evidence>
<dbReference type="RefSeq" id="XP_008907459.1">
    <property type="nucleotide sequence ID" value="XM_008909211.1"/>
</dbReference>
<organism evidence="18 19">
    <name type="scientific">Phytophthora nicotianae (strain INRA-310)</name>
    <name type="common">Phytophthora parasitica</name>
    <dbReference type="NCBI Taxonomy" id="761204"/>
    <lineage>
        <taxon>Eukaryota</taxon>
        <taxon>Sar</taxon>
        <taxon>Stramenopiles</taxon>
        <taxon>Oomycota</taxon>
        <taxon>Peronosporomycetes</taxon>
        <taxon>Peronosporales</taxon>
        <taxon>Peronosporaceae</taxon>
        <taxon>Phytophthora</taxon>
    </lineage>
</organism>
<keyword evidence="12" id="KW-0963">Cytoplasm</keyword>
<evidence type="ECO:0000256" key="2">
    <source>
        <dbReference type="ARBA" id="ARBA00022723"/>
    </source>
</evidence>
<feature type="compositionally biased region" description="Low complexity" evidence="15">
    <location>
        <begin position="10"/>
        <end position="19"/>
    </location>
</feature>
<feature type="binding site" evidence="12">
    <location>
        <position position="1155"/>
    </location>
    <ligand>
        <name>K(+)</name>
        <dbReference type="ChEBI" id="CHEBI:29103"/>
        <note>ligand shared between two tetrameric partners</note>
    </ligand>
</feature>
<feature type="binding site" evidence="13">
    <location>
        <begin position="106"/>
        <end position="113"/>
    </location>
    <ligand>
        <name>ATP</name>
        <dbReference type="ChEBI" id="CHEBI:30616"/>
    </ligand>
</feature>
<protein>
    <recommendedName>
        <fullName evidence="12">Inosine-5'-monophosphate dehydrogenase</fullName>
        <shortName evidence="12">IMP dehydrogenase</shortName>
        <shortName evidence="12">IMPD</shortName>
        <shortName evidence="12">IMPDH</shortName>
        <ecNumber evidence="12">1.1.1.205</ecNumber>
    </recommendedName>
</protein>
<feature type="binding site" description="in other chain" evidence="12">
    <location>
        <position position="989"/>
    </location>
    <ligand>
        <name>K(+)</name>
        <dbReference type="ChEBI" id="CHEBI:29103"/>
        <note>ligand shared between two tetrameric partners</note>
    </ligand>
</feature>
<dbReference type="Gene3D" id="3.40.850.10">
    <property type="entry name" value="Kinesin motor domain"/>
    <property type="match status" value="1"/>
</dbReference>
<evidence type="ECO:0000256" key="15">
    <source>
        <dbReference type="SAM" id="MobiDB-lite"/>
    </source>
</evidence>
<evidence type="ECO:0000256" key="5">
    <source>
        <dbReference type="ARBA" id="ARBA00022755"/>
    </source>
</evidence>
<dbReference type="InterPro" id="IPR001093">
    <property type="entry name" value="IMP_DH_GMPRt"/>
</dbReference>
<comment type="similarity">
    <text evidence="1 12">Belongs to the IMPDH/GMPR family.</text>
</comment>
<dbReference type="InterPro" id="IPR036961">
    <property type="entry name" value="Kinesin_motor_dom_sf"/>
</dbReference>
<dbReference type="FunFam" id="3.20.20.70:FF:000086">
    <property type="entry name" value="IMP dehydrogenase, putative"/>
    <property type="match status" value="1"/>
</dbReference>
<feature type="binding site" description="in other chain" evidence="12">
    <location>
        <position position="991"/>
    </location>
    <ligand>
        <name>K(+)</name>
        <dbReference type="ChEBI" id="CHEBI:29103"/>
        <note>ligand shared between two tetrameric partners</note>
    </ligand>
</feature>
<dbReference type="SUPFAM" id="SSF52540">
    <property type="entry name" value="P-loop containing nucleoside triphosphate hydrolases"/>
    <property type="match status" value="1"/>
</dbReference>
<dbReference type="GO" id="GO:0007018">
    <property type="term" value="P:microtubule-based movement"/>
    <property type="evidence" value="ECO:0007669"/>
    <property type="project" value="InterPro"/>
</dbReference>
<feature type="region of interest" description="Disordered" evidence="15">
    <location>
        <begin position="520"/>
        <end position="578"/>
    </location>
</feature>
<keyword evidence="10 14" id="KW-0129">CBS domain</keyword>
<dbReference type="InterPro" id="IPR001752">
    <property type="entry name" value="Kinesin_motor_dom"/>
</dbReference>
<dbReference type="GO" id="GO:0003777">
    <property type="term" value="F:microtubule motor activity"/>
    <property type="evidence" value="ECO:0007669"/>
    <property type="project" value="InterPro"/>
</dbReference>
<dbReference type="InterPro" id="IPR019821">
    <property type="entry name" value="Kinesin_motor_CS"/>
</dbReference>
<dbReference type="GO" id="GO:0008017">
    <property type="term" value="F:microtubule binding"/>
    <property type="evidence" value="ECO:0007669"/>
    <property type="project" value="InterPro"/>
</dbReference>
<keyword evidence="13" id="KW-0505">Motor protein</keyword>
<evidence type="ECO:0000256" key="3">
    <source>
        <dbReference type="ARBA" id="ARBA00022741"/>
    </source>
</evidence>
<feature type="binding site" evidence="12">
    <location>
        <position position="937"/>
    </location>
    <ligand>
        <name>NAD(+)</name>
        <dbReference type="ChEBI" id="CHEBI:57540"/>
    </ligand>
</feature>
<evidence type="ECO:0000256" key="4">
    <source>
        <dbReference type="ARBA" id="ARBA00022749"/>
    </source>
</evidence>
<evidence type="ECO:0000256" key="1">
    <source>
        <dbReference type="ARBA" id="ARBA00005502"/>
    </source>
</evidence>
<dbReference type="PANTHER" id="PTHR11911:SF111">
    <property type="entry name" value="INOSINE-5'-MONOPHOSPHATE DEHYDROGENASE"/>
    <property type="match status" value="1"/>
</dbReference>
<name>W2Q1L2_PHYN3</name>
<keyword evidence="4 12" id="KW-0332">GMP biosynthesis</keyword>
<feature type="compositionally biased region" description="Polar residues" evidence="15">
    <location>
        <begin position="547"/>
        <end position="559"/>
    </location>
</feature>
<dbReference type="NCBIfam" id="TIGR01302">
    <property type="entry name" value="IMP_dehydrog"/>
    <property type="match status" value="1"/>
</dbReference>
<feature type="region of interest" description="Disordered" evidence="15">
    <location>
        <begin position="1"/>
        <end position="42"/>
    </location>
</feature>
<evidence type="ECO:0000313" key="19">
    <source>
        <dbReference type="Proteomes" id="UP000018817"/>
    </source>
</evidence>
<dbReference type="VEuPathDB" id="FungiDB:PPTG_23219"/>
<dbReference type="PROSITE" id="PS00411">
    <property type="entry name" value="KINESIN_MOTOR_1"/>
    <property type="match status" value="1"/>
</dbReference>
<evidence type="ECO:0000313" key="18">
    <source>
        <dbReference type="EMBL" id="ETN07083.1"/>
    </source>
</evidence>
<dbReference type="GO" id="GO:0005737">
    <property type="term" value="C:cytoplasm"/>
    <property type="evidence" value="ECO:0007669"/>
    <property type="project" value="UniProtKB-SubCell"/>
</dbReference>
<dbReference type="CDD" id="cd04601">
    <property type="entry name" value="CBS_pair_IMPDH"/>
    <property type="match status" value="1"/>
</dbReference>
<dbReference type="GO" id="GO:0003938">
    <property type="term" value="F:IMP dehydrogenase activity"/>
    <property type="evidence" value="ECO:0007669"/>
    <property type="project" value="UniProtKB-UniRule"/>
</dbReference>
<evidence type="ECO:0000259" key="16">
    <source>
        <dbReference type="PROSITE" id="PS50067"/>
    </source>
</evidence>
<comment type="subcellular location">
    <subcellularLocation>
        <location evidence="12">Cytoplasm</location>
    </subcellularLocation>
</comment>